<keyword evidence="5 9" id="KW-0479">Metal-binding</keyword>
<comment type="similarity">
    <text evidence="3 10">Belongs to the cytochrome P450 family.</text>
</comment>
<evidence type="ECO:0000256" key="3">
    <source>
        <dbReference type="ARBA" id="ARBA00010617"/>
    </source>
</evidence>
<comment type="cofactor">
    <cofactor evidence="1 9">
        <name>heme</name>
        <dbReference type="ChEBI" id="CHEBI:30413"/>
    </cofactor>
</comment>
<dbReference type="InterPro" id="IPR001128">
    <property type="entry name" value="Cyt_P450"/>
</dbReference>
<keyword evidence="6 10" id="KW-0560">Oxidoreductase</keyword>
<dbReference type="PANTHER" id="PTHR46300">
    <property type="entry name" value="P450, PUTATIVE (EUROFUNG)-RELATED-RELATED"/>
    <property type="match status" value="1"/>
</dbReference>
<name>A0AAD4Q973_9AGAM</name>
<keyword evidence="8 10" id="KW-0503">Monooxygenase</keyword>
<gene>
    <name evidence="11" type="ORF">EDB92DRAFT_2072542</name>
</gene>
<evidence type="ECO:0000256" key="9">
    <source>
        <dbReference type="PIRSR" id="PIRSR602401-1"/>
    </source>
</evidence>
<dbReference type="Pfam" id="PF00067">
    <property type="entry name" value="p450"/>
    <property type="match status" value="1"/>
</dbReference>
<evidence type="ECO:0000313" key="11">
    <source>
        <dbReference type="EMBL" id="KAH8981860.1"/>
    </source>
</evidence>
<evidence type="ECO:0000256" key="7">
    <source>
        <dbReference type="ARBA" id="ARBA00023004"/>
    </source>
</evidence>
<dbReference type="PRINTS" id="PR00385">
    <property type="entry name" value="P450"/>
</dbReference>
<dbReference type="Proteomes" id="UP001201163">
    <property type="component" value="Unassembled WGS sequence"/>
</dbReference>
<comment type="pathway">
    <text evidence="2">Secondary metabolite biosynthesis.</text>
</comment>
<feature type="non-terminal residue" evidence="11">
    <location>
        <position position="1"/>
    </location>
</feature>
<dbReference type="InterPro" id="IPR036396">
    <property type="entry name" value="Cyt_P450_sf"/>
</dbReference>
<dbReference type="InterPro" id="IPR017972">
    <property type="entry name" value="Cyt_P450_CS"/>
</dbReference>
<proteinExistence type="inferred from homology"/>
<reference evidence="11" key="1">
    <citation type="submission" date="2022-01" db="EMBL/GenBank/DDBJ databases">
        <title>Comparative genomics reveals a dynamic genome evolution in the ectomycorrhizal milk-cap (Lactarius) mushrooms.</title>
        <authorList>
            <consortium name="DOE Joint Genome Institute"/>
            <person name="Lebreton A."/>
            <person name="Tang N."/>
            <person name="Kuo A."/>
            <person name="LaButti K."/>
            <person name="Drula E."/>
            <person name="Barry K."/>
            <person name="Clum A."/>
            <person name="Lipzen A."/>
            <person name="Mousain D."/>
            <person name="Ng V."/>
            <person name="Wang R."/>
            <person name="Wang X."/>
            <person name="Dai Y."/>
            <person name="Henrissat B."/>
            <person name="Grigoriev I.V."/>
            <person name="Guerin-Laguette A."/>
            <person name="Yu F."/>
            <person name="Martin F.M."/>
        </authorList>
    </citation>
    <scope>NUCLEOTIDE SEQUENCE</scope>
    <source>
        <strain evidence="11">QP</strain>
    </source>
</reference>
<sequence>MPANVGDYTTHLAAAPFVGLVLWLIARRVQRAFRNLPPGPKGLPIVGDVLHIVDLDWLASSQRMDEYGEMMYVSALGKGVLVINSARVAIDLLEKRSNIYSDRPHYICAGEFSTKNLLLSLTPYGDLWRRFRRVAVEGFSKSAVKHFHPIQGREALMLALALIKNPSTLSLTLRKHLQRHAWSIMFTVNYHFEPIDSEDDPFIVGLAKQSERLLSEMEPGTRLVEIFPWMRYIPSRFAKWKRDAEYWFVQDSLMFGGHLDKVANDLANGVDRPSFGASVIQNQSKHDLSECEQAWLAGQMLGAGGETTSTILLWWVLAMLAYPEVQTRAHAELDEVVGNARPPTFADLPSLPYIRAMVKEALRWSPSVPFGIPHASTEDDWYEGMFIPKGTLCFQNMRTLNFDPEVFGSNATDFDPARYLDEKGQVKALMVSREDGHMSFGFGRRICPGRFFAESTLGIDIATLLWAMRFERPEGAQGELDVRTVVHAGVTAYVTFACSLDGFILTTSSRSCPRPFECKMTARFTEAE</sequence>
<dbReference type="AlphaFoldDB" id="A0AAD4Q973"/>
<comment type="caution">
    <text evidence="11">The sequence shown here is derived from an EMBL/GenBank/DDBJ whole genome shotgun (WGS) entry which is preliminary data.</text>
</comment>
<dbReference type="EMBL" id="JAKELL010000109">
    <property type="protein sequence ID" value="KAH8981860.1"/>
    <property type="molecule type" value="Genomic_DNA"/>
</dbReference>
<evidence type="ECO:0000256" key="5">
    <source>
        <dbReference type="ARBA" id="ARBA00022723"/>
    </source>
</evidence>
<dbReference type="CDD" id="cd11065">
    <property type="entry name" value="CYP64-like"/>
    <property type="match status" value="1"/>
</dbReference>
<dbReference type="GO" id="GO:0016705">
    <property type="term" value="F:oxidoreductase activity, acting on paired donors, with incorporation or reduction of molecular oxygen"/>
    <property type="evidence" value="ECO:0007669"/>
    <property type="project" value="InterPro"/>
</dbReference>
<evidence type="ECO:0000256" key="10">
    <source>
        <dbReference type="RuleBase" id="RU000461"/>
    </source>
</evidence>
<dbReference type="InterPro" id="IPR050364">
    <property type="entry name" value="Cytochrome_P450_fung"/>
</dbReference>
<dbReference type="GO" id="GO:0005506">
    <property type="term" value="F:iron ion binding"/>
    <property type="evidence" value="ECO:0007669"/>
    <property type="project" value="InterPro"/>
</dbReference>
<dbReference type="InterPro" id="IPR002401">
    <property type="entry name" value="Cyt_P450_E_grp-I"/>
</dbReference>
<evidence type="ECO:0000313" key="12">
    <source>
        <dbReference type="Proteomes" id="UP001201163"/>
    </source>
</evidence>
<keyword evidence="12" id="KW-1185">Reference proteome</keyword>
<organism evidence="11 12">
    <name type="scientific">Lactarius akahatsu</name>
    <dbReference type="NCBI Taxonomy" id="416441"/>
    <lineage>
        <taxon>Eukaryota</taxon>
        <taxon>Fungi</taxon>
        <taxon>Dikarya</taxon>
        <taxon>Basidiomycota</taxon>
        <taxon>Agaricomycotina</taxon>
        <taxon>Agaricomycetes</taxon>
        <taxon>Russulales</taxon>
        <taxon>Russulaceae</taxon>
        <taxon>Lactarius</taxon>
    </lineage>
</organism>
<keyword evidence="4 9" id="KW-0349">Heme</keyword>
<evidence type="ECO:0000256" key="4">
    <source>
        <dbReference type="ARBA" id="ARBA00022617"/>
    </source>
</evidence>
<evidence type="ECO:0000256" key="1">
    <source>
        <dbReference type="ARBA" id="ARBA00001971"/>
    </source>
</evidence>
<dbReference type="PROSITE" id="PS00086">
    <property type="entry name" value="CYTOCHROME_P450"/>
    <property type="match status" value="1"/>
</dbReference>
<accession>A0AAD4Q973</accession>
<dbReference type="SUPFAM" id="SSF48264">
    <property type="entry name" value="Cytochrome P450"/>
    <property type="match status" value="1"/>
</dbReference>
<dbReference type="GO" id="GO:0004497">
    <property type="term" value="F:monooxygenase activity"/>
    <property type="evidence" value="ECO:0007669"/>
    <property type="project" value="UniProtKB-KW"/>
</dbReference>
<dbReference type="Gene3D" id="1.10.630.10">
    <property type="entry name" value="Cytochrome P450"/>
    <property type="match status" value="1"/>
</dbReference>
<protein>
    <submittedName>
        <fullName evidence="11">Cytochrome P450</fullName>
    </submittedName>
</protein>
<dbReference type="PANTHER" id="PTHR46300:SF7">
    <property type="entry name" value="P450, PUTATIVE (EUROFUNG)-RELATED"/>
    <property type="match status" value="1"/>
</dbReference>
<evidence type="ECO:0000256" key="6">
    <source>
        <dbReference type="ARBA" id="ARBA00023002"/>
    </source>
</evidence>
<evidence type="ECO:0000256" key="8">
    <source>
        <dbReference type="ARBA" id="ARBA00023033"/>
    </source>
</evidence>
<dbReference type="PRINTS" id="PR00463">
    <property type="entry name" value="EP450I"/>
</dbReference>
<keyword evidence="7 9" id="KW-0408">Iron</keyword>
<evidence type="ECO:0000256" key="2">
    <source>
        <dbReference type="ARBA" id="ARBA00005179"/>
    </source>
</evidence>
<dbReference type="GO" id="GO:0020037">
    <property type="term" value="F:heme binding"/>
    <property type="evidence" value="ECO:0007669"/>
    <property type="project" value="InterPro"/>
</dbReference>
<feature type="binding site" description="axial binding residue" evidence="9">
    <location>
        <position position="447"/>
    </location>
    <ligand>
        <name>heme</name>
        <dbReference type="ChEBI" id="CHEBI:30413"/>
    </ligand>
    <ligandPart>
        <name>Fe</name>
        <dbReference type="ChEBI" id="CHEBI:18248"/>
    </ligandPart>
</feature>